<dbReference type="FunFam" id="3.40.50.12470:FF:000009">
    <property type="entry name" value="2-oxoglutarate dehydrogenase E1 component"/>
    <property type="match status" value="1"/>
</dbReference>
<dbReference type="EMBL" id="AQQR01000004">
    <property type="protein sequence ID" value="OWU73347.1"/>
    <property type="molecule type" value="Genomic_DNA"/>
</dbReference>
<feature type="domain" description="Transketolase-like pyrimidine-binding" evidence="12">
    <location>
        <begin position="632"/>
        <end position="825"/>
    </location>
</feature>
<dbReference type="Pfam" id="PF02779">
    <property type="entry name" value="Transket_pyr"/>
    <property type="match status" value="1"/>
</dbReference>
<comment type="subunit">
    <text evidence="4">Homodimer. Part of the 2-oxoglutarate dehydrogenase (OGDH) complex composed of E1 (2-oxoglutarate dehydrogenase), E2 (dihydrolipoamide succinyltransferase) and E3 (dihydrolipoamide dehydrogenase); the complex contains multiple copies of the three enzymatic components (E1, E2 and E3).</text>
</comment>
<dbReference type="EC" id="1.2.4.2" evidence="5"/>
<evidence type="ECO:0000256" key="4">
    <source>
        <dbReference type="ARBA" id="ARBA00011301"/>
    </source>
</evidence>
<dbReference type="GO" id="GO:0006099">
    <property type="term" value="P:tricarboxylic acid cycle"/>
    <property type="evidence" value="ECO:0007669"/>
    <property type="project" value="TreeGrafter"/>
</dbReference>
<dbReference type="GO" id="GO:0045252">
    <property type="term" value="C:oxoglutarate dehydrogenase complex"/>
    <property type="evidence" value="ECO:0007669"/>
    <property type="project" value="TreeGrafter"/>
</dbReference>
<comment type="cofactor">
    <cofactor evidence="1">
        <name>thiamine diphosphate</name>
        <dbReference type="ChEBI" id="CHEBI:58937"/>
    </cofactor>
</comment>
<dbReference type="Gene3D" id="3.40.50.12470">
    <property type="match status" value="1"/>
</dbReference>
<dbReference type="NCBIfam" id="TIGR00239">
    <property type="entry name" value="2oxo_dh_E1"/>
    <property type="match status" value="1"/>
</dbReference>
<evidence type="ECO:0000256" key="1">
    <source>
        <dbReference type="ARBA" id="ARBA00001964"/>
    </source>
</evidence>
<keyword evidence="8" id="KW-0786">Thiamine pyrophosphate</keyword>
<name>A0A225NQ16_9RHOB</name>
<comment type="similarity">
    <text evidence="3">Belongs to the alpha-ketoglutarate dehydrogenase family.</text>
</comment>
<evidence type="ECO:0000313" key="14">
    <source>
        <dbReference type="Proteomes" id="UP000215377"/>
    </source>
</evidence>
<dbReference type="OrthoDB" id="9759785at2"/>
<dbReference type="SUPFAM" id="SSF52518">
    <property type="entry name" value="Thiamin diphosphate-binding fold (THDP-binding)"/>
    <property type="match status" value="2"/>
</dbReference>
<evidence type="ECO:0000256" key="7">
    <source>
        <dbReference type="ARBA" id="ARBA00023002"/>
    </source>
</evidence>
<dbReference type="PIRSF" id="PIRSF000157">
    <property type="entry name" value="Oxoglu_dh_E1"/>
    <property type="match status" value="1"/>
</dbReference>
<dbReference type="CDD" id="cd02016">
    <property type="entry name" value="TPP_E1_OGDC_like"/>
    <property type="match status" value="1"/>
</dbReference>
<keyword evidence="7 13" id="KW-0560">Oxidoreductase</keyword>
<accession>A0A225NQ16</accession>
<dbReference type="Gene3D" id="3.40.50.11610">
    <property type="entry name" value="Multifunctional 2-oxoglutarate metabolism enzyme, C-terminal domain"/>
    <property type="match status" value="1"/>
</dbReference>
<evidence type="ECO:0000313" key="13">
    <source>
        <dbReference type="EMBL" id="OWU73347.1"/>
    </source>
</evidence>
<dbReference type="Gene3D" id="3.40.50.970">
    <property type="match status" value="1"/>
</dbReference>
<evidence type="ECO:0000256" key="6">
    <source>
        <dbReference type="ARBA" id="ARBA00013321"/>
    </source>
</evidence>
<evidence type="ECO:0000256" key="10">
    <source>
        <dbReference type="ARBA" id="ARBA00030680"/>
    </source>
</evidence>
<dbReference type="InterPro" id="IPR011603">
    <property type="entry name" value="2oxoglutarate_DH_E1"/>
</dbReference>
<dbReference type="Pfam" id="PF16078">
    <property type="entry name" value="2-oxogl_dehyd_N"/>
    <property type="match status" value="1"/>
</dbReference>
<organism evidence="13 14">
    <name type="scientific">Marinibacterium profundimaris</name>
    <dbReference type="NCBI Taxonomy" id="1679460"/>
    <lineage>
        <taxon>Bacteria</taxon>
        <taxon>Pseudomonadati</taxon>
        <taxon>Pseudomonadota</taxon>
        <taxon>Alphaproteobacteria</taxon>
        <taxon>Rhodobacterales</taxon>
        <taxon>Paracoccaceae</taxon>
        <taxon>Marinibacterium</taxon>
    </lineage>
</organism>
<evidence type="ECO:0000256" key="5">
    <source>
        <dbReference type="ARBA" id="ARBA00012280"/>
    </source>
</evidence>
<evidence type="ECO:0000256" key="9">
    <source>
        <dbReference type="ARBA" id="ARBA00023152"/>
    </source>
</evidence>
<reference evidence="13 14" key="1">
    <citation type="submission" date="2013-04" db="EMBL/GenBank/DDBJ databases">
        <title>Oceanicola sp. 22II1-22F33 Genome Sequencing.</title>
        <authorList>
            <person name="Lai Q."/>
            <person name="Li G."/>
            <person name="Shao Z."/>
        </authorList>
    </citation>
    <scope>NUCLEOTIDE SEQUENCE [LARGE SCALE GENOMIC DNA]</scope>
    <source>
        <strain evidence="13 14">22II1-22F33</strain>
    </source>
</reference>
<dbReference type="InterPro" id="IPR005475">
    <property type="entry name" value="Transketolase-like_Pyr-bd"/>
</dbReference>
<protein>
    <recommendedName>
        <fullName evidence="6">2-oxoglutarate dehydrogenase E1 component</fullName>
        <ecNumber evidence="5">1.2.4.2</ecNumber>
    </recommendedName>
    <alternativeName>
        <fullName evidence="10">Alpha-ketoglutarate dehydrogenase</fullName>
    </alternativeName>
</protein>
<dbReference type="Pfam" id="PF16870">
    <property type="entry name" value="OxoGdeHyase_C"/>
    <property type="match status" value="1"/>
</dbReference>
<dbReference type="Pfam" id="PF00676">
    <property type="entry name" value="E1_dh"/>
    <property type="match status" value="1"/>
</dbReference>
<dbReference type="SMART" id="SM00861">
    <property type="entry name" value="Transket_pyr"/>
    <property type="match status" value="1"/>
</dbReference>
<dbReference type="GO" id="GO:0005829">
    <property type="term" value="C:cytosol"/>
    <property type="evidence" value="ECO:0007669"/>
    <property type="project" value="TreeGrafter"/>
</dbReference>
<keyword evidence="14" id="KW-1185">Reference proteome</keyword>
<dbReference type="RefSeq" id="WP_088650051.1">
    <property type="nucleotide sequence ID" value="NZ_AQQR01000004.1"/>
</dbReference>
<keyword evidence="9" id="KW-0324">Glycolysis</keyword>
<dbReference type="GO" id="GO:0030976">
    <property type="term" value="F:thiamine pyrophosphate binding"/>
    <property type="evidence" value="ECO:0007669"/>
    <property type="project" value="InterPro"/>
</dbReference>
<evidence type="ECO:0000256" key="3">
    <source>
        <dbReference type="ARBA" id="ARBA00006936"/>
    </source>
</evidence>
<comment type="catalytic activity">
    <reaction evidence="11">
        <text>N(6)-[(R)-lipoyl]-L-lysyl-[protein] + 2-oxoglutarate + H(+) = N(6)-[(R)-S(8)-succinyldihydrolipoyl]-L-lysyl-[protein] + CO2</text>
        <dbReference type="Rhea" id="RHEA:12188"/>
        <dbReference type="Rhea" id="RHEA-COMP:10474"/>
        <dbReference type="Rhea" id="RHEA-COMP:20092"/>
        <dbReference type="ChEBI" id="CHEBI:15378"/>
        <dbReference type="ChEBI" id="CHEBI:16526"/>
        <dbReference type="ChEBI" id="CHEBI:16810"/>
        <dbReference type="ChEBI" id="CHEBI:83099"/>
        <dbReference type="ChEBI" id="CHEBI:83120"/>
        <dbReference type="EC" id="1.2.4.2"/>
    </reaction>
</comment>
<dbReference type="NCBIfam" id="NF008907">
    <property type="entry name" value="PRK12270.1"/>
    <property type="match status" value="1"/>
</dbReference>
<dbReference type="InterPro" id="IPR042179">
    <property type="entry name" value="KGD_C_sf"/>
</dbReference>
<evidence type="ECO:0000256" key="8">
    <source>
        <dbReference type="ARBA" id="ARBA00023052"/>
    </source>
</evidence>
<dbReference type="Gene3D" id="1.10.287.1150">
    <property type="entry name" value="TPP helical domain"/>
    <property type="match status" value="1"/>
</dbReference>
<dbReference type="AlphaFoldDB" id="A0A225NQ16"/>
<proteinExistence type="inferred from homology"/>
<dbReference type="InterPro" id="IPR029061">
    <property type="entry name" value="THDP-binding"/>
</dbReference>
<dbReference type="PANTHER" id="PTHR23152">
    <property type="entry name" value="2-OXOGLUTARATE DEHYDROGENASE"/>
    <property type="match status" value="1"/>
</dbReference>
<dbReference type="InterPro" id="IPR031717">
    <property type="entry name" value="ODO-1/KGD_C"/>
</dbReference>
<dbReference type="InterPro" id="IPR001017">
    <property type="entry name" value="DH_E1"/>
</dbReference>
<dbReference type="Proteomes" id="UP000215377">
    <property type="component" value="Unassembled WGS sequence"/>
</dbReference>
<comment type="function">
    <text evidence="2">E1 component of the 2-oxoglutarate dehydrogenase (OGDH) complex which catalyzes the decarboxylation of 2-oxoglutarate, the first step in the conversion of 2-oxoglutarate to succinyl-CoA and CO(2).</text>
</comment>
<evidence type="ECO:0000259" key="12">
    <source>
        <dbReference type="SMART" id="SM00861"/>
    </source>
</evidence>
<dbReference type="PANTHER" id="PTHR23152:SF4">
    <property type="entry name" value="2-OXOADIPATE DEHYDROGENASE COMPLEX COMPONENT E1"/>
    <property type="match status" value="1"/>
</dbReference>
<evidence type="ECO:0000256" key="2">
    <source>
        <dbReference type="ARBA" id="ARBA00003906"/>
    </source>
</evidence>
<gene>
    <name evidence="13" type="primary">sucA</name>
    <name evidence="13" type="ORF">ATO3_11670</name>
</gene>
<dbReference type="InterPro" id="IPR032106">
    <property type="entry name" value="2-oxogl_dehyd_N"/>
</dbReference>
<sequence length="988" mass="110610">MTDQSPNDLFHASSFMQGHNAEYLEQLYAQYANDPNMVDAAWAEFFKALGDAETDVKKEATGPSWARADWPPMPGDDLTAALTGDWPAAPPEEAKAAAKKIKDKAKSTGVEVSDEQVKQAVLDSVRALMLIRAYRIRGHLAADLDPLGMRDMTNHHELEPKTFGFTDADMDRPIFLDNVLGLQVASLRQILEIVKRTYCGTFALQYMHISDPEQASWLKERIEGLGKEIQFTREGRRAILNKMVEAEGFEKFLHVKYMGTKRFGLDGGESLIPAMEQIIKRGGNLGVKEIVIGMPHRGRLSVLANVMQKPYRAIFNEFQGGSFKPEDVDGSGDVKYHLGASSDREFDGNTVHLSLTANPSHLEAVNPVVLGKARAKQDQLHDDERTAVLPILLHGDAAFAGQGVVAECLQLSGIRGHRTGGTIHIIVNNQIGFTTAPHFSRTSPYPTDIALMVEAPIFHVNGDDPEAVVHAAKVATEFRQKFRKDVVIDIFCYRRFGHNEGDEPMFTNPVMYKKIKTHKTTLSLYTERLVKDGLIPEGEIEDMKAAFQSHLNEEFEAGKDYKPNKADWLDGRWSHLDRHGEEYVRGETAISEDTLKDLGTALTRLPEGFPAHRTVSRLIEAKTQMFETGEGFDWATGEAMAFGSLLTEGYPVRLAGQDSARGTFSQRHSALINQETEERYYPLNNIRAGQAHYEVIDSMLSEYAVLGFEYGYSLAEPNALTLWEGQFGDFANGAQIMFDQFISSGESKWLRMSGLVVLLPHGYEGQGPEHSSARLERFLQMCGQDNWIVANCTTPANYFHILRRQLHRSFRKPLILMTPKSLLRHKLAVSKASEFTTGSSFHRVLWDDAEHGNSDTTLVADAKIKRVVMCSGKVYYDLLEERDARGIDDIYLLRIEQFYPFPAISLVKELERFPQAEMIWCQEEPKNQGAWSFIEPNIEWVLGRTDAVHKRPVYVGRATSASPATGLASQHKAQQEALVNDALTIKGN</sequence>
<comment type="caution">
    <text evidence="13">The sequence shown here is derived from an EMBL/GenBank/DDBJ whole genome shotgun (WGS) entry which is preliminary data.</text>
</comment>
<dbReference type="NCBIfam" id="NF006914">
    <property type="entry name" value="PRK09404.1"/>
    <property type="match status" value="1"/>
</dbReference>
<evidence type="ECO:0000256" key="11">
    <source>
        <dbReference type="ARBA" id="ARBA00051911"/>
    </source>
</evidence>
<dbReference type="GO" id="GO:0006096">
    <property type="term" value="P:glycolytic process"/>
    <property type="evidence" value="ECO:0007669"/>
    <property type="project" value="UniProtKB-KW"/>
</dbReference>
<dbReference type="GO" id="GO:0004591">
    <property type="term" value="F:oxoglutarate dehydrogenase (succinyl-transferring) activity"/>
    <property type="evidence" value="ECO:0007669"/>
    <property type="project" value="UniProtKB-EC"/>
</dbReference>